<reference evidence="3" key="1">
    <citation type="submission" date="2023-07" db="EMBL/GenBank/DDBJ databases">
        <title>Genomic Encyclopedia of Type Strains, Phase IV (KMG-IV): sequencing the most valuable type-strain genomes for metagenomic binning, comparative biology and taxonomic classification.</title>
        <authorList>
            <person name="Goeker M."/>
        </authorList>
    </citation>
    <scope>NUCLEOTIDE SEQUENCE</scope>
    <source>
        <strain evidence="3">DSM 19659</strain>
    </source>
</reference>
<protein>
    <submittedName>
        <fullName evidence="3">Ferrous iron transport protein A</fullName>
    </submittedName>
</protein>
<dbReference type="AlphaFoldDB" id="A0AAE3VAF8"/>
<dbReference type="EMBL" id="JAUSTO010000006">
    <property type="protein sequence ID" value="MDQ0152448.1"/>
    <property type="molecule type" value="Genomic_DNA"/>
</dbReference>
<evidence type="ECO:0000256" key="1">
    <source>
        <dbReference type="ARBA" id="ARBA00023004"/>
    </source>
</evidence>
<dbReference type="InterPro" id="IPR053184">
    <property type="entry name" value="FeoA-like"/>
</dbReference>
<name>A0AAE3VAF8_9FIRM</name>
<dbReference type="SMART" id="SM00899">
    <property type="entry name" value="FeoA"/>
    <property type="match status" value="1"/>
</dbReference>
<gene>
    <name evidence="3" type="ORF">J2S20_001140</name>
</gene>
<dbReference type="GO" id="GO:0046914">
    <property type="term" value="F:transition metal ion binding"/>
    <property type="evidence" value="ECO:0007669"/>
    <property type="project" value="InterPro"/>
</dbReference>
<dbReference type="Pfam" id="PF04023">
    <property type="entry name" value="FeoA"/>
    <property type="match status" value="1"/>
</dbReference>
<keyword evidence="1" id="KW-0408">Iron</keyword>
<dbReference type="InterPro" id="IPR038157">
    <property type="entry name" value="FeoA_core_dom"/>
</dbReference>
<dbReference type="RefSeq" id="WP_307254109.1">
    <property type="nucleotide sequence ID" value="NZ_JAUSTO010000006.1"/>
</dbReference>
<evidence type="ECO:0000313" key="4">
    <source>
        <dbReference type="Proteomes" id="UP001241537"/>
    </source>
</evidence>
<proteinExistence type="predicted"/>
<comment type="caution">
    <text evidence="3">The sequence shown here is derived from an EMBL/GenBank/DDBJ whole genome shotgun (WGS) entry which is preliminary data.</text>
</comment>
<dbReference type="Proteomes" id="UP001241537">
    <property type="component" value="Unassembled WGS sequence"/>
</dbReference>
<feature type="domain" description="Ferrous iron transporter FeoA-like" evidence="2">
    <location>
        <begin position="2"/>
        <end position="72"/>
    </location>
</feature>
<dbReference type="Gene3D" id="2.30.30.90">
    <property type="match status" value="1"/>
</dbReference>
<keyword evidence="4" id="KW-1185">Reference proteome</keyword>
<evidence type="ECO:0000313" key="3">
    <source>
        <dbReference type="EMBL" id="MDQ0152448.1"/>
    </source>
</evidence>
<dbReference type="InterPro" id="IPR007167">
    <property type="entry name" value="Fe-transptr_FeoA-like"/>
</dbReference>
<evidence type="ECO:0000259" key="2">
    <source>
        <dbReference type="SMART" id="SM00899"/>
    </source>
</evidence>
<accession>A0AAE3VAF8</accession>
<dbReference type="PANTHER" id="PTHR43151">
    <property type="entry name" value="FEOA FAMILY PROTEIN"/>
    <property type="match status" value="1"/>
</dbReference>
<sequence length="73" mass="7698">MLPLSLSANGDIVTVIRVGGNAEGKKHLEDLGFVAGSRVTVISSHQGNIIVNIKDSRLAITSQMAEKIMVQPA</sequence>
<dbReference type="PANTHER" id="PTHR43151:SF1">
    <property type="entry name" value="SSR2333 PROTEIN"/>
    <property type="match status" value="1"/>
</dbReference>
<organism evidence="3 4">
    <name type="scientific">Moryella indoligenes</name>
    <dbReference type="NCBI Taxonomy" id="371674"/>
    <lineage>
        <taxon>Bacteria</taxon>
        <taxon>Bacillati</taxon>
        <taxon>Bacillota</taxon>
        <taxon>Clostridia</taxon>
        <taxon>Lachnospirales</taxon>
        <taxon>Lachnospiraceae</taxon>
        <taxon>Moryella</taxon>
    </lineage>
</organism>
<dbReference type="InterPro" id="IPR008988">
    <property type="entry name" value="Transcriptional_repressor_C"/>
</dbReference>
<dbReference type="SUPFAM" id="SSF50037">
    <property type="entry name" value="C-terminal domain of transcriptional repressors"/>
    <property type="match status" value="1"/>
</dbReference>